<dbReference type="EnsemblPlants" id="Bo00871s050.1">
    <property type="protein sequence ID" value="Bo00871s050.1"/>
    <property type="gene ID" value="Bo00871s050"/>
</dbReference>
<dbReference type="Proteomes" id="UP000032141">
    <property type="component" value="Unassembled WGS sequence"/>
</dbReference>
<dbReference type="InterPro" id="IPR013103">
    <property type="entry name" value="RVT_2"/>
</dbReference>
<dbReference type="Pfam" id="PF07727">
    <property type="entry name" value="RVT_2"/>
    <property type="match status" value="1"/>
</dbReference>
<dbReference type="OMA" id="IHITIDS"/>
<dbReference type="eggNOG" id="KOG0017">
    <property type="taxonomic scope" value="Eukaryota"/>
</dbReference>
<dbReference type="HOGENOM" id="CLU_001650_21_5_1"/>
<feature type="domain" description="Reverse transcriptase Ty1/copia-type" evidence="1">
    <location>
        <begin position="43"/>
        <end position="217"/>
    </location>
</feature>
<proteinExistence type="predicted"/>
<dbReference type="AlphaFoldDB" id="A0A0D2ZRS5"/>
<reference evidence="2" key="2">
    <citation type="submission" date="2015-06" db="UniProtKB">
        <authorList>
            <consortium name="EnsemblPlants"/>
        </authorList>
    </citation>
    <scope>IDENTIFICATION</scope>
</reference>
<dbReference type="Gramene" id="Bo00871s050.1">
    <property type="protein sequence ID" value="Bo00871s050.1"/>
    <property type="gene ID" value="Bo00871s050"/>
</dbReference>
<evidence type="ECO:0000259" key="1">
    <source>
        <dbReference type="Pfam" id="PF07727"/>
    </source>
</evidence>
<dbReference type="STRING" id="109376.A0A0D2ZRS5"/>
<evidence type="ECO:0000313" key="3">
    <source>
        <dbReference type="Proteomes" id="UP000032141"/>
    </source>
</evidence>
<accession>A0A0D2ZRS5</accession>
<protein>
    <recommendedName>
        <fullName evidence="1">Reverse transcriptase Ty1/copia-type domain-containing protein</fullName>
    </recommendedName>
</protein>
<sequence length="217" mass="25485">MVGYALQVAEEVDVSSTYMKAVSSLESEKRHVATRDMKSHQKNHTWDLVTLPSGRRDVTYKWVFKIKVEASSAERVKYKARIVARGFSQREGVDYNEMFSLVVRDTFIRVLLALVVRQDLELKQFDVKTVFFHGELEEIYMTQPDGYRVPEKDDYVCTLQKSLCGFKQSLRGWYKRFSSYIIKLGYIRSPYDWCVYVSKLKDATFIYLVLYVDDMLI</sequence>
<reference evidence="2" key="1">
    <citation type="journal article" date="2014" name="Genome Biol.">
        <title>Transcriptome and methylome profiling reveals relics of genome dominance in the mesopolyploid Brassica oleracea.</title>
        <authorList>
            <person name="Parkin I.A."/>
            <person name="Koh C."/>
            <person name="Tang H."/>
            <person name="Robinson S.J."/>
            <person name="Kagale S."/>
            <person name="Clarke W.E."/>
            <person name="Town C.D."/>
            <person name="Nixon J."/>
            <person name="Krishnakumar V."/>
            <person name="Bidwell S.L."/>
            <person name="Denoeud F."/>
            <person name="Belcram H."/>
            <person name="Links M.G."/>
            <person name="Just J."/>
            <person name="Clarke C."/>
            <person name="Bender T."/>
            <person name="Huebert T."/>
            <person name="Mason A.S."/>
            <person name="Pires J.C."/>
            <person name="Barker G."/>
            <person name="Moore J."/>
            <person name="Walley P.G."/>
            <person name="Manoli S."/>
            <person name="Batley J."/>
            <person name="Edwards D."/>
            <person name="Nelson M.N."/>
            <person name="Wang X."/>
            <person name="Paterson A.H."/>
            <person name="King G."/>
            <person name="Bancroft I."/>
            <person name="Chalhoub B."/>
            <person name="Sharpe A.G."/>
        </authorList>
    </citation>
    <scope>NUCLEOTIDE SEQUENCE [LARGE SCALE GENOMIC DNA]</scope>
    <source>
        <strain evidence="2">cv. TO1000</strain>
    </source>
</reference>
<name>A0A0D2ZRS5_BRAOL</name>
<organism evidence="2 3">
    <name type="scientific">Brassica oleracea var. oleracea</name>
    <dbReference type="NCBI Taxonomy" id="109376"/>
    <lineage>
        <taxon>Eukaryota</taxon>
        <taxon>Viridiplantae</taxon>
        <taxon>Streptophyta</taxon>
        <taxon>Embryophyta</taxon>
        <taxon>Tracheophyta</taxon>
        <taxon>Spermatophyta</taxon>
        <taxon>Magnoliopsida</taxon>
        <taxon>eudicotyledons</taxon>
        <taxon>Gunneridae</taxon>
        <taxon>Pentapetalae</taxon>
        <taxon>rosids</taxon>
        <taxon>malvids</taxon>
        <taxon>Brassicales</taxon>
        <taxon>Brassicaceae</taxon>
        <taxon>Brassiceae</taxon>
        <taxon>Brassica</taxon>
    </lineage>
</organism>
<keyword evidence="3" id="KW-1185">Reference proteome</keyword>
<evidence type="ECO:0000313" key="2">
    <source>
        <dbReference type="EnsemblPlants" id="Bo00871s050.1"/>
    </source>
</evidence>